<sequence>MGLHDVCISVNNQILNIYIMKSNILTEKHRLGLGGVAIGTAFEALTDGESYEVLQKAWDLGIRYYDTSPWYGLTKSERRFGNFLHGQKRDEFVFSTKVGRLFVEVPENEVPPTMWKAPLNYDFEHNYTADAIKRSIEESLERSRLDYIDIVYIHDLSEDQVGDRYPYFLEQAKKGAFKVLSELRDQGVIKAWGMGVNKIEPILDCLEAADPDICLSATQYSILEHEDAVDRLLPAVKKAGVKLVSGAGYNSGFVTGRPRYNYKNVIPKGMTEKRDRIAEIAKKYSIDIVDAALHFVLAADEFAAIIPGSSKPEQVQDNVEALHKGIPTDFWNELKSEGLIYEKAQTPK</sequence>
<evidence type="ECO:0000259" key="1">
    <source>
        <dbReference type="Pfam" id="PF00248"/>
    </source>
</evidence>
<dbReference type="Gene3D" id="3.20.20.100">
    <property type="entry name" value="NADP-dependent oxidoreductase domain"/>
    <property type="match status" value="1"/>
</dbReference>
<organism evidence="2 3">
    <name type="scientific">Chryseobacterium soldanellicola</name>
    <dbReference type="NCBI Taxonomy" id="311333"/>
    <lineage>
        <taxon>Bacteria</taxon>
        <taxon>Pseudomonadati</taxon>
        <taxon>Bacteroidota</taxon>
        <taxon>Flavobacteriia</taxon>
        <taxon>Flavobacteriales</taxon>
        <taxon>Weeksellaceae</taxon>
        <taxon>Chryseobacterium group</taxon>
        <taxon>Chryseobacterium</taxon>
    </lineage>
</organism>
<dbReference type="AlphaFoldDB" id="A0A1H1G9J8"/>
<dbReference type="CDD" id="cd19152">
    <property type="entry name" value="AKR_AKR15A"/>
    <property type="match status" value="1"/>
</dbReference>
<dbReference type="Pfam" id="PF00248">
    <property type="entry name" value="Aldo_ket_red"/>
    <property type="match status" value="1"/>
</dbReference>
<protein>
    <submittedName>
        <fullName evidence="2">D-threo-aldose 1-dehydrogenase</fullName>
    </submittedName>
</protein>
<dbReference type="PANTHER" id="PTHR42686">
    <property type="entry name" value="GH17980P-RELATED"/>
    <property type="match status" value="1"/>
</dbReference>
<name>A0A1H1G9J8_9FLAO</name>
<dbReference type="GO" id="GO:0005829">
    <property type="term" value="C:cytosol"/>
    <property type="evidence" value="ECO:0007669"/>
    <property type="project" value="TreeGrafter"/>
</dbReference>
<evidence type="ECO:0000313" key="2">
    <source>
        <dbReference type="EMBL" id="SDR09765.1"/>
    </source>
</evidence>
<dbReference type="InterPro" id="IPR020471">
    <property type="entry name" value="AKR"/>
</dbReference>
<keyword evidence="3" id="KW-1185">Reference proteome</keyword>
<dbReference type="Proteomes" id="UP000199627">
    <property type="component" value="Unassembled WGS sequence"/>
</dbReference>
<dbReference type="SUPFAM" id="SSF51430">
    <property type="entry name" value="NAD(P)-linked oxidoreductase"/>
    <property type="match status" value="1"/>
</dbReference>
<dbReference type="InterPro" id="IPR023210">
    <property type="entry name" value="NADP_OxRdtase_dom"/>
</dbReference>
<evidence type="ECO:0000313" key="3">
    <source>
        <dbReference type="Proteomes" id="UP000199627"/>
    </source>
</evidence>
<gene>
    <name evidence="2" type="ORF">SAMN05421664_3531</name>
</gene>
<dbReference type="InterPro" id="IPR036812">
    <property type="entry name" value="NAD(P)_OxRdtase_dom_sf"/>
</dbReference>
<reference evidence="3" key="1">
    <citation type="submission" date="2016-10" db="EMBL/GenBank/DDBJ databases">
        <authorList>
            <person name="Varghese N."/>
            <person name="Submissions S."/>
        </authorList>
    </citation>
    <scope>NUCLEOTIDE SEQUENCE [LARGE SCALE GENOMIC DNA]</scope>
    <source>
        <strain evidence="3">DSM 17072</strain>
    </source>
</reference>
<proteinExistence type="predicted"/>
<feature type="domain" description="NADP-dependent oxidoreductase" evidence="1">
    <location>
        <begin position="30"/>
        <end position="336"/>
    </location>
</feature>
<accession>A0A1H1G9J8</accession>
<dbReference type="STRING" id="311333.SAMN05421664_3531"/>
<dbReference type="PANTHER" id="PTHR42686:SF1">
    <property type="entry name" value="GH17980P-RELATED"/>
    <property type="match status" value="1"/>
</dbReference>
<dbReference type="EMBL" id="FNKL01000004">
    <property type="protein sequence ID" value="SDR09765.1"/>
    <property type="molecule type" value="Genomic_DNA"/>
</dbReference>
<dbReference type="GO" id="GO:0016491">
    <property type="term" value="F:oxidoreductase activity"/>
    <property type="evidence" value="ECO:0007669"/>
    <property type="project" value="InterPro"/>
</dbReference>